<feature type="region of interest" description="Disordered" evidence="1">
    <location>
        <begin position="111"/>
        <end position="134"/>
    </location>
</feature>
<gene>
    <name evidence="2" type="primary">Mo04191</name>
    <name evidence="2" type="ORF">E5Q_04191</name>
</gene>
<comment type="caution">
    <text evidence="2">The sequence shown here is derived from an EMBL/GenBank/DDBJ whole genome shotgun (WGS) entry which is preliminary data.</text>
</comment>
<feature type="region of interest" description="Disordered" evidence="1">
    <location>
        <begin position="188"/>
        <end position="209"/>
    </location>
</feature>
<proteinExistence type="predicted"/>
<dbReference type="HOGENOM" id="CLU_1086194_0_0_1"/>
<organism evidence="2 3">
    <name type="scientific">Mixia osmundae (strain CBS 9802 / IAM 14324 / JCM 22182 / KY 12970)</name>
    <dbReference type="NCBI Taxonomy" id="764103"/>
    <lineage>
        <taxon>Eukaryota</taxon>
        <taxon>Fungi</taxon>
        <taxon>Dikarya</taxon>
        <taxon>Basidiomycota</taxon>
        <taxon>Pucciniomycotina</taxon>
        <taxon>Mixiomycetes</taxon>
        <taxon>Mixiales</taxon>
        <taxon>Mixiaceae</taxon>
        <taxon>Mixia</taxon>
    </lineage>
</organism>
<dbReference type="EMBL" id="BABT02000126">
    <property type="protein sequence ID" value="GAA97513.1"/>
    <property type="molecule type" value="Genomic_DNA"/>
</dbReference>
<evidence type="ECO:0000313" key="3">
    <source>
        <dbReference type="Proteomes" id="UP000009131"/>
    </source>
</evidence>
<name>G7E3V3_MIXOS</name>
<evidence type="ECO:0000313" key="2">
    <source>
        <dbReference type="EMBL" id="GAA97513.1"/>
    </source>
</evidence>
<reference evidence="2 3" key="2">
    <citation type="journal article" date="2012" name="Open Biol.">
        <title>Characteristics of nucleosomes and linker DNA regions on the genome of the basidiomycete Mixia osmundae revealed by mono- and dinucleosome mapping.</title>
        <authorList>
            <person name="Nishida H."/>
            <person name="Kondo S."/>
            <person name="Matsumoto T."/>
            <person name="Suzuki Y."/>
            <person name="Yoshikawa H."/>
            <person name="Taylor T.D."/>
            <person name="Sugiyama J."/>
        </authorList>
    </citation>
    <scope>NUCLEOTIDE SEQUENCE [LARGE SCALE GENOMIC DNA]</scope>
    <source>
        <strain evidence="3">CBS 9802 / IAM 14324 / JCM 22182 / KY 12970</strain>
    </source>
</reference>
<protein>
    <submittedName>
        <fullName evidence="2">Uncharacterized protein</fullName>
    </submittedName>
</protein>
<reference evidence="2 3" key="1">
    <citation type="journal article" date="2011" name="J. Gen. Appl. Microbiol.">
        <title>Draft genome sequencing of the enigmatic basidiomycete Mixia osmundae.</title>
        <authorList>
            <person name="Nishida H."/>
            <person name="Nagatsuka Y."/>
            <person name="Sugiyama J."/>
        </authorList>
    </citation>
    <scope>NUCLEOTIDE SEQUENCE [LARGE SCALE GENOMIC DNA]</scope>
    <source>
        <strain evidence="3">CBS 9802 / IAM 14324 / JCM 22182 / KY 12970</strain>
    </source>
</reference>
<feature type="compositionally biased region" description="Low complexity" evidence="1">
    <location>
        <begin position="53"/>
        <end position="70"/>
    </location>
</feature>
<dbReference type="Proteomes" id="UP000009131">
    <property type="component" value="Unassembled WGS sequence"/>
</dbReference>
<dbReference type="RefSeq" id="XP_014570606.1">
    <property type="nucleotide sequence ID" value="XM_014715120.1"/>
</dbReference>
<accession>G7E3V3</accession>
<feature type="region of interest" description="Disordered" evidence="1">
    <location>
        <begin position="53"/>
        <end position="97"/>
    </location>
</feature>
<dbReference type="InParanoid" id="G7E3V3"/>
<dbReference type="AlphaFoldDB" id="G7E3V3"/>
<sequence>MQGSLAELETPNEHVTWAAKPSHLSRSILAGRATSTTPTDALLALIDASPRASLSRRARSDSSVSSASTARLRESTGSVEQSRKRARPSMDRQASPTILLDDATLRNVTNLTRRLDRKGKRTSQKSDLRSQSSLQSSICSLKRARSCSQTPAIEAAPVKSDFSLRAATTSPSALSRLGSLPSIALSRQSSNVKPCEPVSAKEEEDDFDEGDSFELALSQMPLEPPLQAAQTRKDESQIDELLDGLDCNVFAADFSD</sequence>
<keyword evidence="3" id="KW-1185">Reference proteome</keyword>
<evidence type="ECO:0000256" key="1">
    <source>
        <dbReference type="SAM" id="MobiDB-lite"/>
    </source>
</evidence>